<evidence type="ECO:0000256" key="1">
    <source>
        <dbReference type="ARBA" id="ARBA00009013"/>
    </source>
</evidence>
<gene>
    <name evidence="5" type="ORF">SAMN05421869_13393</name>
</gene>
<evidence type="ECO:0000259" key="4">
    <source>
        <dbReference type="PROSITE" id="PS50801"/>
    </source>
</evidence>
<dbReference type="STRING" id="633440.SAMN05421869_13393"/>
<dbReference type="InterPro" id="IPR002645">
    <property type="entry name" value="STAS_dom"/>
</dbReference>
<evidence type="ECO:0000313" key="6">
    <source>
        <dbReference type="Proteomes" id="UP000199202"/>
    </source>
</evidence>
<dbReference type="SUPFAM" id="SSF52091">
    <property type="entry name" value="SpoIIaa-like"/>
    <property type="match status" value="1"/>
</dbReference>
<dbReference type="EMBL" id="FNDJ01000033">
    <property type="protein sequence ID" value="SDL96070.1"/>
    <property type="molecule type" value="Genomic_DNA"/>
</dbReference>
<dbReference type="NCBIfam" id="TIGR00377">
    <property type="entry name" value="ant_ant_sig"/>
    <property type="match status" value="1"/>
</dbReference>
<name>A0A1G9PBC7_9ACTN</name>
<keyword evidence="6" id="KW-1185">Reference proteome</keyword>
<comment type="similarity">
    <text evidence="1 2">Belongs to the anti-sigma-factor antagonist family.</text>
</comment>
<dbReference type="PROSITE" id="PS50801">
    <property type="entry name" value="STAS"/>
    <property type="match status" value="1"/>
</dbReference>
<dbReference type="InterPro" id="IPR036513">
    <property type="entry name" value="STAS_dom_sf"/>
</dbReference>
<dbReference type="OrthoDB" id="9793697at2"/>
<dbReference type="GO" id="GO:0043856">
    <property type="term" value="F:anti-sigma factor antagonist activity"/>
    <property type="evidence" value="ECO:0007669"/>
    <property type="project" value="InterPro"/>
</dbReference>
<dbReference type="InterPro" id="IPR003658">
    <property type="entry name" value="Anti-sigma_ant"/>
</dbReference>
<sequence>MTILSINVTRRSAYRLISLEGELDRLTQPSLAERLDEALSDLRPPAVVVDVTRLSFCDSSGLRALAQARDRAVAADGWLRLVGVNGPLALLLHVTGLIELLPTHDDVDQALRGVAAPPGPGRASGEDTATHRPAPPGV</sequence>
<dbReference type="RefSeq" id="WP_090945877.1">
    <property type="nucleotide sequence ID" value="NZ_FNDJ01000033.1"/>
</dbReference>
<evidence type="ECO:0000256" key="2">
    <source>
        <dbReference type="RuleBase" id="RU003749"/>
    </source>
</evidence>
<dbReference type="Gene3D" id="3.30.750.24">
    <property type="entry name" value="STAS domain"/>
    <property type="match status" value="1"/>
</dbReference>
<dbReference type="Proteomes" id="UP000199202">
    <property type="component" value="Unassembled WGS sequence"/>
</dbReference>
<accession>A0A1G9PBC7</accession>
<reference evidence="5 6" key="1">
    <citation type="submission" date="2016-10" db="EMBL/GenBank/DDBJ databases">
        <authorList>
            <person name="de Groot N.N."/>
        </authorList>
    </citation>
    <scope>NUCLEOTIDE SEQUENCE [LARGE SCALE GENOMIC DNA]</scope>
    <source>
        <strain evidence="5 6">CGMCC 4.6533</strain>
    </source>
</reference>
<feature type="domain" description="STAS" evidence="4">
    <location>
        <begin position="4"/>
        <end position="114"/>
    </location>
</feature>
<protein>
    <recommendedName>
        <fullName evidence="2">Anti-sigma factor antagonist</fullName>
    </recommendedName>
</protein>
<feature type="region of interest" description="Disordered" evidence="3">
    <location>
        <begin position="113"/>
        <end position="138"/>
    </location>
</feature>
<dbReference type="Pfam" id="PF01740">
    <property type="entry name" value="STAS"/>
    <property type="match status" value="1"/>
</dbReference>
<dbReference type="PANTHER" id="PTHR33495">
    <property type="entry name" value="ANTI-SIGMA FACTOR ANTAGONIST TM_1081-RELATED-RELATED"/>
    <property type="match status" value="1"/>
</dbReference>
<proteinExistence type="inferred from homology"/>
<evidence type="ECO:0000256" key="3">
    <source>
        <dbReference type="SAM" id="MobiDB-lite"/>
    </source>
</evidence>
<dbReference type="AlphaFoldDB" id="A0A1G9PBC7"/>
<organism evidence="5 6">
    <name type="scientific">Nonomuraea jiangxiensis</name>
    <dbReference type="NCBI Taxonomy" id="633440"/>
    <lineage>
        <taxon>Bacteria</taxon>
        <taxon>Bacillati</taxon>
        <taxon>Actinomycetota</taxon>
        <taxon>Actinomycetes</taxon>
        <taxon>Streptosporangiales</taxon>
        <taxon>Streptosporangiaceae</taxon>
        <taxon>Nonomuraea</taxon>
    </lineage>
</organism>
<dbReference type="PANTHER" id="PTHR33495:SF2">
    <property type="entry name" value="ANTI-SIGMA FACTOR ANTAGONIST TM_1081-RELATED"/>
    <property type="match status" value="1"/>
</dbReference>
<dbReference type="CDD" id="cd07043">
    <property type="entry name" value="STAS_anti-anti-sigma_factors"/>
    <property type="match status" value="1"/>
</dbReference>
<evidence type="ECO:0000313" key="5">
    <source>
        <dbReference type="EMBL" id="SDL96070.1"/>
    </source>
</evidence>